<keyword evidence="4" id="KW-0804">Transcription</keyword>
<evidence type="ECO:0000256" key="1">
    <source>
        <dbReference type="ARBA" id="ARBA00022491"/>
    </source>
</evidence>
<feature type="domain" description="Transcriptional regulator LacI/GalR-like sensor" evidence="5">
    <location>
        <begin position="1"/>
        <end position="75"/>
    </location>
</feature>
<accession>X0VJA0</accession>
<gene>
    <name evidence="6" type="ORF">S01H1_37285</name>
</gene>
<dbReference type="EMBL" id="BARS01023417">
    <property type="protein sequence ID" value="GAG11287.1"/>
    <property type="molecule type" value="Genomic_DNA"/>
</dbReference>
<dbReference type="PANTHER" id="PTHR30146:SF148">
    <property type="entry name" value="HTH-TYPE TRANSCRIPTIONAL REPRESSOR PURR-RELATED"/>
    <property type="match status" value="1"/>
</dbReference>
<dbReference type="Gene3D" id="3.40.50.2300">
    <property type="match status" value="2"/>
</dbReference>
<protein>
    <recommendedName>
        <fullName evidence="5">Transcriptional regulator LacI/GalR-like sensor domain-containing protein</fullName>
    </recommendedName>
</protein>
<dbReference type="InterPro" id="IPR028082">
    <property type="entry name" value="Peripla_BP_I"/>
</dbReference>
<evidence type="ECO:0000313" key="6">
    <source>
        <dbReference type="EMBL" id="GAG11287.1"/>
    </source>
</evidence>
<dbReference type="PANTHER" id="PTHR30146">
    <property type="entry name" value="LACI-RELATED TRANSCRIPTIONAL REPRESSOR"/>
    <property type="match status" value="1"/>
</dbReference>
<sequence>PTALFAASGRLSRGAFQAIKELGLSLPEDLSFITFDETEWASLVSPPLTSIAQKTYKMGQTAATLLFERLNKEENIIWPLDSDEPIKKAVIPPRIIKIEPEFLVRSSTGITKGGINSNK</sequence>
<proteinExistence type="predicted"/>
<evidence type="ECO:0000259" key="5">
    <source>
        <dbReference type="Pfam" id="PF13377"/>
    </source>
</evidence>
<evidence type="ECO:0000256" key="4">
    <source>
        <dbReference type="ARBA" id="ARBA00023163"/>
    </source>
</evidence>
<dbReference type="GO" id="GO:0000976">
    <property type="term" value="F:transcription cis-regulatory region binding"/>
    <property type="evidence" value="ECO:0007669"/>
    <property type="project" value="TreeGrafter"/>
</dbReference>
<evidence type="ECO:0000256" key="3">
    <source>
        <dbReference type="ARBA" id="ARBA00023125"/>
    </source>
</evidence>
<keyword evidence="3" id="KW-0238">DNA-binding</keyword>
<dbReference type="CDD" id="cd06267">
    <property type="entry name" value="PBP1_LacI_sugar_binding-like"/>
    <property type="match status" value="1"/>
</dbReference>
<dbReference type="GO" id="GO:0003700">
    <property type="term" value="F:DNA-binding transcription factor activity"/>
    <property type="evidence" value="ECO:0007669"/>
    <property type="project" value="TreeGrafter"/>
</dbReference>
<comment type="caution">
    <text evidence="6">The sequence shown here is derived from an EMBL/GenBank/DDBJ whole genome shotgun (WGS) entry which is preliminary data.</text>
</comment>
<evidence type="ECO:0000256" key="2">
    <source>
        <dbReference type="ARBA" id="ARBA00023015"/>
    </source>
</evidence>
<dbReference type="InterPro" id="IPR046335">
    <property type="entry name" value="LacI/GalR-like_sensor"/>
</dbReference>
<feature type="non-terminal residue" evidence="6">
    <location>
        <position position="1"/>
    </location>
</feature>
<dbReference type="SUPFAM" id="SSF53822">
    <property type="entry name" value="Periplasmic binding protein-like I"/>
    <property type="match status" value="1"/>
</dbReference>
<name>X0VJA0_9ZZZZ</name>
<dbReference type="Pfam" id="PF13377">
    <property type="entry name" value="Peripla_BP_3"/>
    <property type="match status" value="1"/>
</dbReference>
<reference evidence="6" key="1">
    <citation type="journal article" date="2014" name="Front. Microbiol.">
        <title>High frequency of phylogenetically diverse reductive dehalogenase-homologous genes in deep subseafloor sedimentary metagenomes.</title>
        <authorList>
            <person name="Kawai M."/>
            <person name="Futagami T."/>
            <person name="Toyoda A."/>
            <person name="Takaki Y."/>
            <person name="Nishi S."/>
            <person name="Hori S."/>
            <person name="Arai W."/>
            <person name="Tsubouchi T."/>
            <person name="Morono Y."/>
            <person name="Uchiyama I."/>
            <person name="Ito T."/>
            <person name="Fujiyama A."/>
            <person name="Inagaki F."/>
            <person name="Takami H."/>
        </authorList>
    </citation>
    <scope>NUCLEOTIDE SEQUENCE</scope>
    <source>
        <strain evidence="6">Expedition CK06-06</strain>
    </source>
</reference>
<dbReference type="AlphaFoldDB" id="X0VJA0"/>
<keyword evidence="1" id="KW-0678">Repressor</keyword>
<keyword evidence="2" id="KW-0805">Transcription regulation</keyword>
<organism evidence="6">
    <name type="scientific">marine sediment metagenome</name>
    <dbReference type="NCBI Taxonomy" id="412755"/>
    <lineage>
        <taxon>unclassified sequences</taxon>
        <taxon>metagenomes</taxon>
        <taxon>ecological metagenomes</taxon>
    </lineage>
</organism>